<proteinExistence type="predicted"/>
<comment type="caution">
    <text evidence="1">The sequence shown here is derived from an EMBL/GenBank/DDBJ whole genome shotgun (WGS) entry which is preliminary data.</text>
</comment>
<gene>
    <name evidence="1" type="ORF">GCM10007938_35840</name>
</gene>
<name>A0ABQ6F4S8_9VIBR</name>
<reference evidence="2" key="1">
    <citation type="journal article" date="2019" name="Int. J. Syst. Evol. Microbiol.">
        <title>The Global Catalogue of Microorganisms (GCM) 10K type strain sequencing project: providing services to taxonomists for standard genome sequencing and annotation.</title>
        <authorList>
            <consortium name="The Broad Institute Genomics Platform"/>
            <consortium name="The Broad Institute Genome Sequencing Center for Infectious Disease"/>
            <person name="Wu L."/>
            <person name="Ma J."/>
        </authorList>
    </citation>
    <scope>NUCLEOTIDE SEQUENCE [LARGE SCALE GENOMIC DNA]</scope>
    <source>
        <strain evidence="2">NBRC 108723</strain>
    </source>
</reference>
<sequence>MFVEENSPNIVTVRRLLVLFLEQQQWRRAKWAAIWLEERGDLAARIVLVDLLVKLEQYTEALETLTRLPISIRKMAKVRRIEARAVFSLGHNALAKKIYLFSLDKEPNIV</sequence>
<dbReference type="Proteomes" id="UP001157138">
    <property type="component" value="Unassembled WGS sequence"/>
</dbReference>
<protein>
    <submittedName>
        <fullName evidence="1">Uncharacterized protein</fullName>
    </submittedName>
</protein>
<accession>A0ABQ6F4S8</accession>
<dbReference type="RefSeq" id="WP_284193637.1">
    <property type="nucleotide sequence ID" value="NZ_BSPW01000084.1"/>
</dbReference>
<organism evidence="1 2">
    <name type="scientific">Vibrio zhanjiangensis</name>
    <dbReference type="NCBI Taxonomy" id="1046128"/>
    <lineage>
        <taxon>Bacteria</taxon>
        <taxon>Pseudomonadati</taxon>
        <taxon>Pseudomonadota</taxon>
        <taxon>Gammaproteobacteria</taxon>
        <taxon>Vibrionales</taxon>
        <taxon>Vibrionaceae</taxon>
        <taxon>Vibrio</taxon>
    </lineage>
</organism>
<keyword evidence="2" id="KW-1185">Reference proteome</keyword>
<evidence type="ECO:0000313" key="1">
    <source>
        <dbReference type="EMBL" id="GLT19801.1"/>
    </source>
</evidence>
<dbReference type="EMBL" id="BSPW01000084">
    <property type="protein sequence ID" value="GLT19801.1"/>
    <property type="molecule type" value="Genomic_DNA"/>
</dbReference>
<evidence type="ECO:0000313" key="2">
    <source>
        <dbReference type="Proteomes" id="UP001157138"/>
    </source>
</evidence>